<dbReference type="EMBL" id="SMLM01000001">
    <property type="protein sequence ID" value="TFZ07224.1"/>
    <property type="molecule type" value="Genomic_DNA"/>
</dbReference>
<keyword evidence="2" id="KW-1185">Reference proteome</keyword>
<reference evidence="1 2" key="1">
    <citation type="submission" date="2019-03" db="EMBL/GenBank/DDBJ databases">
        <title>Ramlibacter henchirensis DSM 14656, whole genome shotgun sequence.</title>
        <authorList>
            <person name="Zhang X."/>
            <person name="Feng G."/>
            <person name="Zhu H."/>
        </authorList>
    </citation>
    <scope>NUCLEOTIDE SEQUENCE [LARGE SCALE GENOMIC DNA]</scope>
    <source>
        <strain evidence="1 2">DSM 14656</strain>
    </source>
</reference>
<gene>
    <name evidence="1" type="ORF">EZ313_11635</name>
</gene>
<sequence length="137" mass="15060">MPFASFSHISSLIDGIEQKPGGLTVYFKCPRTGRVVEARGSFPDSRSRRFTQTAVGSIVRALLHQLSGVIRRRTGIYVPLGNAFQTHDVPGGGSGFASEADRQAATVDAFRSVAQYPGKPRLRGRFNFEEGQWVFIE</sequence>
<dbReference type="RefSeq" id="WP_135263305.1">
    <property type="nucleotide sequence ID" value="NZ_SMLM01000001.1"/>
</dbReference>
<organism evidence="1 2">
    <name type="scientific">Ramlibacter henchirensis</name>
    <dbReference type="NCBI Taxonomy" id="204072"/>
    <lineage>
        <taxon>Bacteria</taxon>
        <taxon>Pseudomonadati</taxon>
        <taxon>Pseudomonadota</taxon>
        <taxon>Betaproteobacteria</taxon>
        <taxon>Burkholderiales</taxon>
        <taxon>Comamonadaceae</taxon>
        <taxon>Ramlibacter</taxon>
    </lineage>
</organism>
<evidence type="ECO:0000313" key="1">
    <source>
        <dbReference type="EMBL" id="TFZ07224.1"/>
    </source>
</evidence>
<comment type="caution">
    <text evidence="1">The sequence shown here is derived from an EMBL/GenBank/DDBJ whole genome shotgun (WGS) entry which is preliminary data.</text>
</comment>
<proteinExistence type="predicted"/>
<accession>A0A4Z0C8A8</accession>
<name>A0A4Z0C8A8_9BURK</name>
<dbReference type="Proteomes" id="UP000298180">
    <property type="component" value="Unassembled WGS sequence"/>
</dbReference>
<protein>
    <submittedName>
        <fullName evidence="1">Uncharacterized protein</fullName>
    </submittedName>
</protein>
<dbReference type="AlphaFoldDB" id="A0A4Z0C8A8"/>
<evidence type="ECO:0000313" key="2">
    <source>
        <dbReference type="Proteomes" id="UP000298180"/>
    </source>
</evidence>
<dbReference type="OrthoDB" id="9827964at2"/>